<gene>
    <name evidence="1" type="ORF">D3272_06280</name>
</gene>
<dbReference type="SUPFAM" id="SSF53335">
    <property type="entry name" value="S-adenosyl-L-methionine-dependent methyltransferases"/>
    <property type="match status" value="1"/>
</dbReference>
<dbReference type="AlphaFoldDB" id="A0A4Q2RG35"/>
<organism evidence="1 2">
    <name type="scientific">Lichenibacterium ramalinae</name>
    <dbReference type="NCBI Taxonomy" id="2316527"/>
    <lineage>
        <taxon>Bacteria</taxon>
        <taxon>Pseudomonadati</taxon>
        <taxon>Pseudomonadota</taxon>
        <taxon>Alphaproteobacteria</taxon>
        <taxon>Hyphomicrobiales</taxon>
        <taxon>Lichenihabitantaceae</taxon>
        <taxon>Lichenibacterium</taxon>
    </lineage>
</organism>
<comment type="caution">
    <text evidence="1">The sequence shown here is derived from an EMBL/GenBank/DDBJ whole genome shotgun (WGS) entry which is preliminary data.</text>
</comment>
<evidence type="ECO:0000313" key="2">
    <source>
        <dbReference type="Proteomes" id="UP000289411"/>
    </source>
</evidence>
<dbReference type="Gene3D" id="3.40.50.150">
    <property type="entry name" value="Vaccinia Virus protein VP39"/>
    <property type="match status" value="1"/>
</dbReference>
<keyword evidence="1" id="KW-0489">Methyltransferase</keyword>
<dbReference type="EMBL" id="QYBC01000004">
    <property type="protein sequence ID" value="RYB06355.1"/>
    <property type="molecule type" value="Genomic_DNA"/>
</dbReference>
<keyword evidence="2" id="KW-1185">Reference proteome</keyword>
<dbReference type="Pfam" id="PF13489">
    <property type="entry name" value="Methyltransf_23"/>
    <property type="match status" value="1"/>
</dbReference>
<dbReference type="InterPro" id="IPR029063">
    <property type="entry name" value="SAM-dependent_MTases_sf"/>
</dbReference>
<dbReference type="CDD" id="cd02440">
    <property type="entry name" value="AdoMet_MTases"/>
    <property type="match status" value="1"/>
</dbReference>
<name>A0A4Q2RG35_9HYPH</name>
<proteinExistence type="predicted"/>
<reference evidence="1 2" key="1">
    <citation type="submission" date="2018-09" db="EMBL/GenBank/DDBJ databases">
        <authorList>
            <person name="Grouzdev D.S."/>
            <person name="Krutkina M.S."/>
        </authorList>
    </citation>
    <scope>NUCLEOTIDE SEQUENCE [LARGE SCALE GENOMIC DNA]</scope>
    <source>
        <strain evidence="1 2">RmlP001</strain>
    </source>
</reference>
<accession>A0A4Q2RG35</accession>
<dbReference type="GO" id="GO:0032259">
    <property type="term" value="P:methylation"/>
    <property type="evidence" value="ECO:0007669"/>
    <property type="project" value="UniProtKB-KW"/>
</dbReference>
<sequence>MQCNICGGTAFTDMPKRPAVRCTDCGSLERTRVAALHIAEDLRPASGSHILHFAPERGLSVLLREIGGPNYRAVDIDPPRYPGLGVERFDLCEDVYDLPLDRYDLIVHNHVLEHLEGNYSAILLRLARSLSDTGTMLFSVPILPGGFTDELMVGTLDDKLQRFGPSLHVRRFGTETLQRTLGMLFPIPDSHDLRDRFDEALLARCNIPPHHWTNFTGATVFRLRKQDLRC</sequence>
<reference evidence="1 2" key="2">
    <citation type="submission" date="2019-02" db="EMBL/GenBank/DDBJ databases">
        <title>'Lichenibacterium ramalinii' gen. nov. sp. nov., 'Lichenibacterium minor' gen. nov. sp. nov.</title>
        <authorList>
            <person name="Pankratov T."/>
        </authorList>
    </citation>
    <scope>NUCLEOTIDE SEQUENCE [LARGE SCALE GENOMIC DNA]</scope>
    <source>
        <strain evidence="1 2">RmlP001</strain>
    </source>
</reference>
<dbReference type="GO" id="GO:0008168">
    <property type="term" value="F:methyltransferase activity"/>
    <property type="evidence" value="ECO:0007669"/>
    <property type="project" value="UniProtKB-KW"/>
</dbReference>
<dbReference type="Proteomes" id="UP000289411">
    <property type="component" value="Unassembled WGS sequence"/>
</dbReference>
<keyword evidence="1" id="KW-0808">Transferase</keyword>
<protein>
    <submittedName>
        <fullName evidence="1">Class I SAM-dependent methyltransferase</fullName>
    </submittedName>
</protein>
<evidence type="ECO:0000313" key="1">
    <source>
        <dbReference type="EMBL" id="RYB06355.1"/>
    </source>
</evidence>